<dbReference type="Pfam" id="PF26606">
    <property type="entry name" value="SCO4848"/>
    <property type="match status" value="1"/>
</dbReference>
<accession>A0ABN0YYA8</accession>
<reference evidence="2 3" key="1">
    <citation type="journal article" date="2019" name="Int. J. Syst. Evol. Microbiol.">
        <title>The Global Catalogue of Microorganisms (GCM) 10K type strain sequencing project: providing services to taxonomists for standard genome sequencing and annotation.</title>
        <authorList>
            <consortium name="The Broad Institute Genomics Platform"/>
            <consortium name="The Broad Institute Genome Sequencing Center for Infectious Disease"/>
            <person name="Wu L."/>
            <person name="Ma J."/>
        </authorList>
    </citation>
    <scope>NUCLEOTIDE SEQUENCE [LARGE SCALE GENOMIC DNA]</scope>
    <source>
        <strain evidence="2 3">JCM 4788</strain>
    </source>
</reference>
<keyword evidence="1" id="KW-0472">Membrane</keyword>
<proteinExistence type="predicted"/>
<gene>
    <name evidence="2" type="ORF">GCM10010357_46080</name>
</gene>
<dbReference type="Proteomes" id="UP001500879">
    <property type="component" value="Unassembled WGS sequence"/>
</dbReference>
<keyword evidence="1" id="KW-1133">Transmembrane helix</keyword>
<keyword evidence="1" id="KW-0812">Transmembrane</keyword>
<organism evidence="2 3">
    <name type="scientific">Streptomyces luteireticuli</name>
    <dbReference type="NCBI Taxonomy" id="173858"/>
    <lineage>
        <taxon>Bacteria</taxon>
        <taxon>Bacillati</taxon>
        <taxon>Actinomycetota</taxon>
        <taxon>Actinomycetes</taxon>
        <taxon>Kitasatosporales</taxon>
        <taxon>Streptomycetaceae</taxon>
        <taxon>Streptomyces</taxon>
    </lineage>
</organism>
<keyword evidence="3" id="KW-1185">Reference proteome</keyword>
<feature type="transmembrane region" description="Helical" evidence="1">
    <location>
        <begin position="109"/>
        <end position="128"/>
    </location>
</feature>
<dbReference type="EMBL" id="BAAABX010000049">
    <property type="protein sequence ID" value="GAA0419516.1"/>
    <property type="molecule type" value="Genomic_DNA"/>
</dbReference>
<protein>
    <recommendedName>
        <fullName evidence="4">Integral membrane protein</fullName>
    </recommendedName>
</protein>
<name>A0ABN0YYA8_9ACTN</name>
<sequence>MLAEGEGECVAGGAVGAATAGETAARGSSSEAEAATRAAPRRRTVCDVVVIGTPVNVPLCRGSEAVPASRSPAEDPIGPVPVPDRILKPMVNPSGASAPRTPAVLSRPVSWFLLAFGVWSWFIWITFAKNLWKDGSGLAFDDAGEPTAYFWVHLALAITSFLLGTAVGLIGLRGVRALRRTS</sequence>
<dbReference type="InterPro" id="IPR058061">
    <property type="entry name" value="SCO4848-like"/>
</dbReference>
<dbReference type="NCBIfam" id="NF046117">
    <property type="entry name" value="SCO4848_fam"/>
    <property type="match status" value="1"/>
</dbReference>
<comment type="caution">
    <text evidence="2">The sequence shown here is derived from an EMBL/GenBank/DDBJ whole genome shotgun (WGS) entry which is preliminary data.</text>
</comment>
<evidence type="ECO:0000256" key="1">
    <source>
        <dbReference type="SAM" id="Phobius"/>
    </source>
</evidence>
<feature type="transmembrane region" description="Helical" evidence="1">
    <location>
        <begin position="148"/>
        <end position="172"/>
    </location>
</feature>
<evidence type="ECO:0000313" key="2">
    <source>
        <dbReference type="EMBL" id="GAA0419516.1"/>
    </source>
</evidence>
<evidence type="ECO:0008006" key="4">
    <source>
        <dbReference type="Google" id="ProtNLM"/>
    </source>
</evidence>
<evidence type="ECO:0000313" key="3">
    <source>
        <dbReference type="Proteomes" id="UP001500879"/>
    </source>
</evidence>